<dbReference type="GO" id="GO:0016020">
    <property type="term" value="C:membrane"/>
    <property type="evidence" value="ECO:0007669"/>
    <property type="project" value="UniProtKB-SubCell"/>
</dbReference>
<dbReference type="PANTHER" id="PTHR21576:SF30">
    <property type="entry name" value="NODULIN-LIKE FAMILY PROTEIN, EXPRESSED"/>
    <property type="match status" value="1"/>
</dbReference>
<comment type="subcellular location">
    <subcellularLocation>
        <location evidence="1">Membrane</location>
        <topology evidence="1">Multi-pass membrane protein</topology>
    </subcellularLocation>
</comment>
<keyword evidence="3" id="KW-1133">Transmembrane helix</keyword>
<organism evidence="6">
    <name type="scientific">Aegilops tauschii</name>
    <name type="common">Tausch's goatgrass</name>
    <name type="synonym">Aegilops squarrosa</name>
    <dbReference type="NCBI Taxonomy" id="37682"/>
    <lineage>
        <taxon>Eukaryota</taxon>
        <taxon>Viridiplantae</taxon>
        <taxon>Streptophyta</taxon>
        <taxon>Embryophyta</taxon>
        <taxon>Tracheophyta</taxon>
        <taxon>Spermatophyta</taxon>
        <taxon>Magnoliopsida</taxon>
        <taxon>Liliopsida</taxon>
        <taxon>Poales</taxon>
        <taxon>Poaceae</taxon>
        <taxon>BOP clade</taxon>
        <taxon>Pooideae</taxon>
        <taxon>Triticodae</taxon>
        <taxon>Triticeae</taxon>
        <taxon>Triticinae</taxon>
        <taxon>Aegilops</taxon>
    </lineage>
</organism>
<dbReference type="SUPFAM" id="SSF103473">
    <property type="entry name" value="MFS general substrate transporter"/>
    <property type="match status" value="1"/>
</dbReference>
<name>R7W254_AEGTA</name>
<accession>R7W254</accession>
<dbReference type="AlphaFoldDB" id="R7W254"/>
<keyword evidence="4" id="KW-0472">Membrane</keyword>
<evidence type="ECO:0000256" key="2">
    <source>
        <dbReference type="ARBA" id="ARBA00022692"/>
    </source>
</evidence>
<evidence type="ECO:0000256" key="3">
    <source>
        <dbReference type="ARBA" id="ARBA00022989"/>
    </source>
</evidence>
<dbReference type="InterPro" id="IPR056555">
    <property type="entry name" value="NFD4_C"/>
</dbReference>
<evidence type="ECO:0000313" key="6">
    <source>
        <dbReference type="EnsemblPlants" id="EMT12733"/>
    </source>
</evidence>
<protein>
    <submittedName>
        <fullName evidence="6">Putative transporter MCH1</fullName>
    </submittedName>
</protein>
<dbReference type="EnsemblPlants" id="EMT12733">
    <property type="protein sequence ID" value="EMT12733"/>
    <property type="gene ID" value="F775_13176"/>
</dbReference>
<dbReference type="Gene3D" id="1.20.1250.20">
    <property type="entry name" value="MFS general substrate transporter like domains"/>
    <property type="match status" value="1"/>
</dbReference>
<dbReference type="PANTHER" id="PTHR21576">
    <property type="entry name" value="UNCHARACTERIZED NODULIN-LIKE PROTEIN"/>
    <property type="match status" value="1"/>
</dbReference>
<evidence type="ECO:0000256" key="4">
    <source>
        <dbReference type="ARBA" id="ARBA00023136"/>
    </source>
</evidence>
<sequence>MIVVQKQSSFSHAAYAASATALLILLILPLLSVVVRQEYYHYYYWLKKRELQQEPPPSSTSTWVTVEKPSAQVVQVAERPPPSSSCLGSCWKHMFNPPAHGEDYSIPQALVSVDMLVLFLATICGVGGTLTAIDNIGQIGQSLGYPAQSINTLVSLVSVWNYAGRVTAGFASEALLARHGVPRPLALTLVLLLSCAGYLLIALAVPRSLYAASIIVGFCFGAQWPLLYAIISEVFGLRYYATLYNLGAAASPVGAYVLNVCVAGRLYDAEAARQRGGGESRTCMGVRCFRESFLIVTAVTVGGALVSLVLVWRTWSFYKGDIYAKFRDAVAVQESSDGACAVEQRPHESSQHP</sequence>
<reference evidence="6" key="1">
    <citation type="submission" date="2015-06" db="UniProtKB">
        <authorList>
            <consortium name="EnsemblPlants"/>
        </authorList>
    </citation>
    <scope>IDENTIFICATION</scope>
</reference>
<dbReference type="Pfam" id="PF23262">
    <property type="entry name" value="NFD4_C"/>
    <property type="match status" value="1"/>
</dbReference>
<keyword evidence="2" id="KW-0812">Transmembrane</keyword>
<feature type="domain" description="NFD4 C-terminal" evidence="5">
    <location>
        <begin position="113"/>
        <end position="318"/>
    </location>
</feature>
<dbReference type="InterPro" id="IPR036259">
    <property type="entry name" value="MFS_trans_sf"/>
</dbReference>
<evidence type="ECO:0000259" key="5">
    <source>
        <dbReference type="Pfam" id="PF23262"/>
    </source>
</evidence>
<proteinExistence type="predicted"/>
<evidence type="ECO:0000256" key="1">
    <source>
        <dbReference type="ARBA" id="ARBA00004141"/>
    </source>
</evidence>